<dbReference type="InterPro" id="IPR016187">
    <property type="entry name" value="CTDL_fold"/>
</dbReference>
<dbReference type="Proteomes" id="UP000274131">
    <property type="component" value="Unassembled WGS sequence"/>
</dbReference>
<dbReference type="SUPFAM" id="SSF56436">
    <property type="entry name" value="C-type lectin-like"/>
    <property type="match status" value="1"/>
</dbReference>
<keyword evidence="2" id="KW-1185">Reference proteome</keyword>
<dbReference type="WBParaSite" id="EVEC_0001352601-mRNA-1">
    <property type="protein sequence ID" value="EVEC_0001352601-mRNA-1"/>
    <property type="gene ID" value="EVEC_0001352601"/>
</dbReference>
<evidence type="ECO:0000313" key="1">
    <source>
        <dbReference type="EMBL" id="VDD97909.1"/>
    </source>
</evidence>
<gene>
    <name evidence="1" type="ORF">EVEC_LOCUS12660</name>
</gene>
<reference evidence="3" key="1">
    <citation type="submission" date="2017-02" db="UniProtKB">
        <authorList>
            <consortium name="WormBaseParasite"/>
        </authorList>
    </citation>
    <scope>IDENTIFICATION</scope>
</reference>
<accession>A0A0N4VR64</accession>
<proteinExistence type="predicted"/>
<reference evidence="1 2" key="2">
    <citation type="submission" date="2018-10" db="EMBL/GenBank/DDBJ databases">
        <authorList>
            <consortium name="Pathogen Informatics"/>
        </authorList>
    </citation>
    <scope>NUCLEOTIDE SEQUENCE [LARGE SCALE GENOMIC DNA]</scope>
</reference>
<name>A0A0N4VR64_ENTVE</name>
<sequence>MDSICANQFREYPNFRLEHLSCFGSPVSDSMDLSTAEETCKSYKGQIITVQYTRDILLLQKALSQVTSGTYWTTMIVPAFSAGMIRGDKACVRFTSSSYGPAHCSDKHIPICSRNIECSATW</sequence>
<evidence type="ECO:0000313" key="2">
    <source>
        <dbReference type="Proteomes" id="UP000274131"/>
    </source>
</evidence>
<evidence type="ECO:0000313" key="3">
    <source>
        <dbReference type="WBParaSite" id="EVEC_0001352601-mRNA-1"/>
    </source>
</evidence>
<dbReference type="AlphaFoldDB" id="A0A0N4VR64"/>
<dbReference type="EMBL" id="UXUI01015769">
    <property type="protein sequence ID" value="VDD97909.1"/>
    <property type="molecule type" value="Genomic_DNA"/>
</dbReference>
<organism evidence="3">
    <name type="scientific">Enterobius vermicularis</name>
    <name type="common">Human pinworm</name>
    <dbReference type="NCBI Taxonomy" id="51028"/>
    <lineage>
        <taxon>Eukaryota</taxon>
        <taxon>Metazoa</taxon>
        <taxon>Ecdysozoa</taxon>
        <taxon>Nematoda</taxon>
        <taxon>Chromadorea</taxon>
        <taxon>Rhabditida</taxon>
        <taxon>Spirurina</taxon>
        <taxon>Oxyuridomorpha</taxon>
        <taxon>Oxyuroidea</taxon>
        <taxon>Oxyuridae</taxon>
        <taxon>Enterobius</taxon>
    </lineage>
</organism>
<protein>
    <submittedName>
        <fullName evidence="3">C-type lectin domain-containing protein</fullName>
    </submittedName>
</protein>